<accession>A0A4R0XTU4</accession>
<reference evidence="1 2" key="1">
    <citation type="submission" date="2018-02" db="EMBL/GenBank/DDBJ databases">
        <title>Mycoplasma marinum and Mycoplasma todarodis sp. nov., moderately halophilic and psychrotolerant mycoplasmas isolated from cephalopods.</title>
        <authorList>
            <person name="Viver T."/>
        </authorList>
    </citation>
    <scope>NUCLEOTIDE SEQUENCE [LARGE SCALE GENOMIC DNA]</scope>
    <source>
        <strain evidence="1 2">PE</strain>
    </source>
</reference>
<keyword evidence="2" id="KW-1185">Reference proteome</keyword>
<dbReference type="RefSeq" id="WP_168388381.1">
    <property type="nucleotide sequence ID" value="NZ_PSZO01000090.1"/>
</dbReference>
<feature type="non-terminal residue" evidence="1">
    <location>
        <position position="1"/>
    </location>
</feature>
<name>A0A4R0XTU4_9MOLU</name>
<protein>
    <submittedName>
        <fullName evidence="1">Uncharacterized protein</fullName>
    </submittedName>
</protein>
<gene>
    <name evidence="1" type="ORF">C4B24_04955</name>
</gene>
<proteinExistence type="predicted"/>
<evidence type="ECO:0000313" key="1">
    <source>
        <dbReference type="EMBL" id="TCG10271.1"/>
    </source>
</evidence>
<dbReference type="EMBL" id="PSZO01000090">
    <property type="protein sequence ID" value="TCG10271.1"/>
    <property type="molecule type" value="Genomic_DNA"/>
</dbReference>
<evidence type="ECO:0000313" key="2">
    <source>
        <dbReference type="Proteomes" id="UP000294192"/>
    </source>
</evidence>
<dbReference type="AlphaFoldDB" id="A0A4R0XTU4"/>
<comment type="caution">
    <text evidence="1">The sequence shown here is derived from an EMBL/GenBank/DDBJ whole genome shotgun (WGS) entry which is preliminary data.</text>
</comment>
<dbReference type="Proteomes" id="UP000294192">
    <property type="component" value="Unassembled WGS sequence"/>
</dbReference>
<sequence>NYDFSASNKPIVVSQKHTLISQKTFSGVTIVKVKTSLVVNYEEIIIDTEFIEYDGKVDIEMITENKLIGYRLSIKFIGTSDVAKSQHLVITDFDDLDETKNWKHDMLEYPAIVDHNDGVIQMKGAKGYNIYTKGNNEIYKTENGVEIILYRTNELVSREKLNWRPGIASGIPYREKTTGSKLLKKLTFKFRIDEQNPIKGLNEWNFSPIVHYKNNVHLTAHVHNKFKINDIEWPQDKKITFPIVDHEKLYISSLRSVENTKVLLRVSNMVNKKLKTTIKINGKKKEYSFKPYEYKTI</sequence>
<organism evidence="1 2">
    <name type="scientific">Mycoplasma marinum</name>
    <dbReference type="NCBI Taxonomy" id="1937190"/>
    <lineage>
        <taxon>Bacteria</taxon>
        <taxon>Bacillati</taxon>
        <taxon>Mycoplasmatota</taxon>
        <taxon>Mollicutes</taxon>
        <taxon>Mycoplasmataceae</taxon>
        <taxon>Mycoplasma</taxon>
    </lineage>
</organism>